<dbReference type="Proteomes" id="UP000807769">
    <property type="component" value="Unassembled WGS sequence"/>
</dbReference>
<reference evidence="1" key="1">
    <citation type="journal article" date="2020" name="New Phytol.">
        <title>Comparative genomics reveals dynamic genome evolution in host specialist ectomycorrhizal fungi.</title>
        <authorList>
            <person name="Lofgren L.A."/>
            <person name="Nguyen N.H."/>
            <person name="Vilgalys R."/>
            <person name="Ruytinx J."/>
            <person name="Liao H.L."/>
            <person name="Branco S."/>
            <person name="Kuo A."/>
            <person name="LaButti K."/>
            <person name="Lipzen A."/>
            <person name="Andreopoulos W."/>
            <person name="Pangilinan J."/>
            <person name="Riley R."/>
            <person name="Hundley H."/>
            <person name="Na H."/>
            <person name="Barry K."/>
            <person name="Grigoriev I.V."/>
            <person name="Stajich J.E."/>
            <person name="Kennedy P.G."/>
        </authorList>
    </citation>
    <scope>NUCLEOTIDE SEQUENCE</scope>
    <source>
        <strain evidence="1">MN1</strain>
    </source>
</reference>
<accession>A0A9P7E2K0</accession>
<keyword evidence="2" id="KW-1185">Reference proteome</keyword>
<comment type="caution">
    <text evidence="1">The sequence shown here is derived from an EMBL/GenBank/DDBJ whole genome shotgun (WGS) entry which is preliminary data.</text>
</comment>
<dbReference type="EMBL" id="JABBWG010000034">
    <property type="protein sequence ID" value="KAG1809304.1"/>
    <property type="molecule type" value="Genomic_DNA"/>
</dbReference>
<name>A0A9P7E2K0_9AGAM</name>
<proteinExistence type="predicted"/>
<dbReference type="AlphaFoldDB" id="A0A9P7E2K0"/>
<dbReference type="RefSeq" id="XP_041189130.1">
    <property type="nucleotide sequence ID" value="XM_041340793.1"/>
</dbReference>
<organism evidence="1 2">
    <name type="scientific">Suillus subaureus</name>
    <dbReference type="NCBI Taxonomy" id="48587"/>
    <lineage>
        <taxon>Eukaryota</taxon>
        <taxon>Fungi</taxon>
        <taxon>Dikarya</taxon>
        <taxon>Basidiomycota</taxon>
        <taxon>Agaricomycotina</taxon>
        <taxon>Agaricomycetes</taxon>
        <taxon>Agaricomycetidae</taxon>
        <taxon>Boletales</taxon>
        <taxon>Suillineae</taxon>
        <taxon>Suillaceae</taxon>
        <taxon>Suillus</taxon>
    </lineage>
</organism>
<protein>
    <submittedName>
        <fullName evidence="1">Uncharacterized protein</fullName>
    </submittedName>
</protein>
<dbReference type="GeneID" id="64634809"/>
<evidence type="ECO:0000313" key="1">
    <source>
        <dbReference type="EMBL" id="KAG1809304.1"/>
    </source>
</evidence>
<evidence type="ECO:0000313" key="2">
    <source>
        <dbReference type="Proteomes" id="UP000807769"/>
    </source>
</evidence>
<sequence>MDPDTDMESDLEPPPSMQVPRGYYDADICQAAALARTQTSHSTMTSDALLEDDLIEDNFMVNDNFTDNHAFAIEEDAPSSDIEFVNHIKPVVVKTKSEPVSLRVTSAVTNVGIKHRAPVAKRTKSSITHTHSLSSISSATSGAMLKSVEVEILPCSAYRIKNLLEVLGQSLGGAQSSFLPSFPPLGIKTKFGADSSWR</sequence>
<gene>
    <name evidence="1" type="ORF">BJ212DRAFT_1484427</name>
</gene>